<accession>A0A1I7YD92</accession>
<keyword evidence="1" id="KW-1185">Reference proteome</keyword>
<name>A0A1I7YD92_9BILA</name>
<protein>
    <submittedName>
        <fullName evidence="2">Uncharacterized protein</fullName>
    </submittedName>
</protein>
<reference evidence="2" key="1">
    <citation type="submission" date="2016-11" db="UniProtKB">
        <authorList>
            <consortium name="WormBaseParasite"/>
        </authorList>
    </citation>
    <scope>IDENTIFICATION</scope>
</reference>
<dbReference type="WBParaSite" id="L893_g15154.t1">
    <property type="protein sequence ID" value="L893_g15154.t1"/>
    <property type="gene ID" value="L893_g15154"/>
</dbReference>
<proteinExistence type="predicted"/>
<sequence length="108" mass="12202">MISPRPSSRFAFRKSNPSRSPLSLVILFTESMASRHLGRRKCTTKGRIVLCVLQEHFISWRSLARVDVGARFPPCLLPAPRRSRLFQSPAFASFAIFLNVRNTVPSCV</sequence>
<dbReference type="AlphaFoldDB" id="A0A1I7YD92"/>
<organism evidence="1 2">
    <name type="scientific">Steinernema glaseri</name>
    <dbReference type="NCBI Taxonomy" id="37863"/>
    <lineage>
        <taxon>Eukaryota</taxon>
        <taxon>Metazoa</taxon>
        <taxon>Ecdysozoa</taxon>
        <taxon>Nematoda</taxon>
        <taxon>Chromadorea</taxon>
        <taxon>Rhabditida</taxon>
        <taxon>Tylenchina</taxon>
        <taxon>Panagrolaimomorpha</taxon>
        <taxon>Strongyloidoidea</taxon>
        <taxon>Steinernematidae</taxon>
        <taxon>Steinernema</taxon>
    </lineage>
</organism>
<evidence type="ECO:0000313" key="1">
    <source>
        <dbReference type="Proteomes" id="UP000095287"/>
    </source>
</evidence>
<dbReference type="Proteomes" id="UP000095287">
    <property type="component" value="Unplaced"/>
</dbReference>
<evidence type="ECO:0000313" key="2">
    <source>
        <dbReference type="WBParaSite" id="L893_g15154.t1"/>
    </source>
</evidence>